<comment type="caution">
    <text evidence="2">The sequence shown here is derived from an EMBL/GenBank/DDBJ whole genome shotgun (WGS) entry which is preliminary data.</text>
</comment>
<feature type="chain" id="PRO_5032594744" evidence="1">
    <location>
        <begin position="25"/>
        <end position="138"/>
    </location>
</feature>
<keyword evidence="1" id="KW-0732">Signal</keyword>
<evidence type="ECO:0000256" key="1">
    <source>
        <dbReference type="SAM" id="SignalP"/>
    </source>
</evidence>
<dbReference type="Pfam" id="PF11630">
    <property type="entry name" value="Anti-LPS-SCYG"/>
    <property type="match status" value="1"/>
</dbReference>
<accession>A0A818PGU4</accession>
<feature type="signal peptide" evidence="1">
    <location>
        <begin position="1"/>
        <end position="24"/>
    </location>
</feature>
<sequence>MASSSVVILSICAVILLLCNCVSNVEIDRADVICSSELFSGNTKKCAGEIINRIWKMHQWSTDIPTNVCDVSCMSNIKGRISKLEWLWDVRFRCDSKAPGIIGYGTARGRDSAMQEAIQKLINKAKVASYAKAQDFQC</sequence>
<organism evidence="2 3">
    <name type="scientific">Rotaria socialis</name>
    <dbReference type="NCBI Taxonomy" id="392032"/>
    <lineage>
        <taxon>Eukaryota</taxon>
        <taxon>Metazoa</taxon>
        <taxon>Spiralia</taxon>
        <taxon>Gnathifera</taxon>
        <taxon>Rotifera</taxon>
        <taxon>Eurotatoria</taxon>
        <taxon>Bdelloidea</taxon>
        <taxon>Philodinida</taxon>
        <taxon>Philodinidae</taxon>
        <taxon>Rotaria</taxon>
    </lineage>
</organism>
<reference evidence="2" key="1">
    <citation type="submission" date="2021-02" db="EMBL/GenBank/DDBJ databases">
        <authorList>
            <person name="Nowell W R."/>
        </authorList>
    </citation>
    <scope>NUCLEOTIDE SEQUENCE</scope>
</reference>
<name>A0A818PGU4_9BILA</name>
<evidence type="ECO:0000313" key="2">
    <source>
        <dbReference type="EMBL" id="CAF3623154.1"/>
    </source>
</evidence>
<dbReference type="Proteomes" id="UP000663865">
    <property type="component" value="Unassembled WGS sequence"/>
</dbReference>
<gene>
    <name evidence="2" type="ORF">KIK155_LOCUS22024</name>
</gene>
<dbReference type="AlphaFoldDB" id="A0A818PGU4"/>
<protein>
    <submittedName>
        <fullName evidence="2">Uncharacterized protein</fullName>
    </submittedName>
</protein>
<dbReference type="InterPro" id="IPR024509">
    <property type="entry name" value="Anti-LPS_factor/Scygonadin"/>
</dbReference>
<proteinExistence type="predicted"/>
<evidence type="ECO:0000313" key="3">
    <source>
        <dbReference type="Proteomes" id="UP000663865"/>
    </source>
</evidence>
<dbReference type="EMBL" id="CAJNYV010003933">
    <property type="protein sequence ID" value="CAF3623154.1"/>
    <property type="molecule type" value="Genomic_DNA"/>
</dbReference>